<reference evidence="2 3" key="1">
    <citation type="submission" date="2020-09" db="EMBL/GenBank/DDBJ databases">
        <title>Bacillus nautilus sp. nov., Chryseoglobus crepusculi sp. nov, and Psychrobacter noctis sp. nov., isolated from deep-sea sponges from the equatorial Atlantic.</title>
        <authorList>
            <person name="Stennett H.L."/>
            <person name="Williams S.E."/>
        </authorList>
    </citation>
    <scope>NUCLEOTIDE SEQUENCE [LARGE SCALE GENOMIC DNA]</scope>
    <source>
        <strain evidence="2 3">28M-24</strain>
    </source>
</reference>
<feature type="domain" description="NADPH-dependent FMN reductase-like" evidence="1">
    <location>
        <begin position="3"/>
        <end position="143"/>
    </location>
</feature>
<dbReference type="Proteomes" id="UP000627521">
    <property type="component" value="Unassembled WGS sequence"/>
</dbReference>
<gene>
    <name evidence="2" type="ORF">IEG06_01575</name>
</gene>
<proteinExistence type="predicted"/>
<dbReference type="Pfam" id="PF03358">
    <property type="entry name" value="FMN_red"/>
    <property type="match status" value="1"/>
</dbReference>
<dbReference type="InterPro" id="IPR005025">
    <property type="entry name" value="FMN_Rdtase-like_dom"/>
</dbReference>
<dbReference type="Gene3D" id="3.40.50.360">
    <property type="match status" value="1"/>
</dbReference>
<protein>
    <submittedName>
        <fullName evidence="2">NAD(P)H-dependent oxidoreductase</fullName>
    </submittedName>
</protein>
<organism evidence="2 3">
    <name type="scientific">Olleya marilimosa</name>
    <dbReference type="NCBI Taxonomy" id="272164"/>
    <lineage>
        <taxon>Bacteria</taxon>
        <taxon>Pseudomonadati</taxon>
        <taxon>Bacteroidota</taxon>
        <taxon>Flavobacteriia</taxon>
        <taxon>Flavobacteriales</taxon>
        <taxon>Flavobacteriaceae</taxon>
    </lineage>
</organism>
<accession>A0ABR8LPH9</accession>
<dbReference type="RefSeq" id="WP_191098784.1">
    <property type="nucleotide sequence ID" value="NZ_JACXXF010000001.1"/>
</dbReference>
<dbReference type="EMBL" id="JACXXH010000001">
    <property type="protein sequence ID" value="MBD3862123.1"/>
    <property type="molecule type" value="Genomic_DNA"/>
</dbReference>
<evidence type="ECO:0000313" key="2">
    <source>
        <dbReference type="EMBL" id="MBD3862123.1"/>
    </source>
</evidence>
<dbReference type="SUPFAM" id="SSF52218">
    <property type="entry name" value="Flavoproteins"/>
    <property type="match status" value="1"/>
</dbReference>
<evidence type="ECO:0000313" key="3">
    <source>
        <dbReference type="Proteomes" id="UP000627521"/>
    </source>
</evidence>
<comment type="caution">
    <text evidence="2">The sequence shown here is derived from an EMBL/GenBank/DDBJ whole genome shotgun (WGS) entry which is preliminary data.</text>
</comment>
<dbReference type="PANTHER" id="PTHR30543">
    <property type="entry name" value="CHROMATE REDUCTASE"/>
    <property type="match status" value="1"/>
</dbReference>
<dbReference type="PANTHER" id="PTHR30543:SF21">
    <property type="entry name" value="NAD(P)H-DEPENDENT FMN REDUCTASE LOT6"/>
    <property type="match status" value="1"/>
</dbReference>
<sequence length="176" mass="19328">MKKILAFGASNSKTSINKQLATYASSLLKNTEVEVLDLNDFDVPTYSVDLEGKSGIPDNAQQFLNKITASDGLIISLAEHNGAYTAIFKSLFDWTSRIDVKLFQQKPMLLMSTSPGARGGQSVLEIAENRFPIHDANIVAKFSLPSFNDNFKEEKIVDADLNTSLVKAVNTLAERL</sequence>
<name>A0ABR8LPH9_9FLAO</name>
<dbReference type="InterPro" id="IPR029039">
    <property type="entry name" value="Flavoprotein-like_sf"/>
</dbReference>
<evidence type="ECO:0000259" key="1">
    <source>
        <dbReference type="Pfam" id="PF03358"/>
    </source>
</evidence>
<dbReference type="InterPro" id="IPR050712">
    <property type="entry name" value="NAD(P)H-dep_reductase"/>
</dbReference>
<keyword evidence="3" id="KW-1185">Reference proteome</keyword>